<protein>
    <recommendedName>
        <fullName evidence="12">High-affinity zinc uptake system membrane protein ZnuB</fullName>
    </recommendedName>
</protein>
<dbReference type="PANTHER" id="PTHR30477">
    <property type="entry name" value="ABC-TRANSPORTER METAL-BINDING PROTEIN"/>
    <property type="match status" value="1"/>
</dbReference>
<dbReference type="RefSeq" id="WP_153338685.1">
    <property type="nucleotide sequence ID" value="NZ_WEGI01000001.1"/>
</dbReference>
<evidence type="ECO:0000256" key="6">
    <source>
        <dbReference type="ARBA" id="ARBA00022692"/>
    </source>
</evidence>
<proteinExistence type="inferred from homology"/>
<evidence type="ECO:0000256" key="9">
    <source>
        <dbReference type="ARBA" id="ARBA00022989"/>
    </source>
</evidence>
<name>A0A7K0DGY8_9NOCA</name>
<dbReference type="OrthoDB" id="2375762at2"/>
<evidence type="ECO:0000313" key="17">
    <source>
        <dbReference type="Proteomes" id="UP000431401"/>
    </source>
</evidence>
<comment type="subcellular location">
    <subcellularLocation>
        <location evidence="2 13">Cell membrane</location>
        <topology evidence="2 13">Multi-pass membrane protein</topology>
    </subcellularLocation>
</comment>
<dbReference type="Proteomes" id="UP000431401">
    <property type="component" value="Unassembled WGS sequence"/>
</dbReference>
<evidence type="ECO:0000256" key="15">
    <source>
        <dbReference type="SAM" id="Phobius"/>
    </source>
</evidence>
<sequence>MTPHLGWNLWLDLRQMLSYPFMVNAFRAGAVVAVVAGVVGWMMVLRREAFAGHTLAVVGFPGAAAATWLGIAPGYGCFAICVLAALVIGALPAATRANASGEHAAVIGTLQAFALAAGMLFVSLYHGFLSGLTSLLFGTITGVTTGQVRFLLTAAVPCLLLLAFLGRPLLWSSIDPKAAAAQRVPTRLVAALFLVLLGVAAAGAGQITGSLLVFALLVAPPAAAHRLTTHPGRGIACSIAIAVAVTWLGTASAFFSPYPIGFWVSTYAFATHMAAVRIDHLRDRRSGGPRSPASPGVRGEKFALPATPPDRNPPRTSDESASLPAVSGEADAAAASRRGREGSPPHAAAADTRIPFTGALCPLSRARRRRSSSAPPDPSGPALGLSSILFRARRLRRKSPVLRGDIRGCPDAAERALGSGRRVIEGEAA</sequence>
<evidence type="ECO:0000256" key="1">
    <source>
        <dbReference type="ARBA" id="ARBA00002313"/>
    </source>
</evidence>
<dbReference type="GO" id="GO:0055085">
    <property type="term" value="P:transmembrane transport"/>
    <property type="evidence" value="ECO:0007669"/>
    <property type="project" value="InterPro"/>
</dbReference>
<evidence type="ECO:0000256" key="11">
    <source>
        <dbReference type="ARBA" id="ARBA00023136"/>
    </source>
</evidence>
<reference evidence="16 17" key="1">
    <citation type="submission" date="2019-10" db="EMBL/GenBank/DDBJ databases">
        <title>Nocardia macrotermitis sp. nov. and Nocardia aurantia sp. nov., isolated from the gut of fungus growing-termite Macrotermes natalensis.</title>
        <authorList>
            <person name="Benndorf R."/>
            <person name="Schwitalla J."/>
            <person name="Martin K."/>
            <person name="De Beer W."/>
            <person name="Kaster A.-K."/>
            <person name="Vollmers J."/>
            <person name="Poulsen M."/>
            <person name="Beemelmanns C."/>
        </authorList>
    </citation>
    <scope>NUCLEOTIDE SEQUENCE [LARGE SCALE GENOMIC DNA]</scope>
    <source>
        <strain evidence="16 17">RB56</strain>
    </source>
</reference>
<comment type="function">
    <text evidence="1">Involved in the high-affinity zinc uptake transport system.</text>
</comment>
<evidence type="ECO:0000256" key="2">
    <source>
        <dbReference type="ARBA" id="ARBA00004651"/>
    </source>
</evidence>
<keyword evidence="4 13" id="KW-0813">Transport</keyword>
<evidence type="ECO:0000313" key="16">
    <source>
        <dbReference type="EMBL" id="MQY24801.1"/>
    </source>
</evidence>
<feature type="transmembrane region" description="Helical" evidence="15">
    <location>
        <begin position="50"/>
        <end position="69"/>
    </location>
</feature>
<evidence type="ECO:0000256" key="12">
    <source>
        <dbReference type="ARBA" id="ARBA00040080"/>
    </source>
</evidence>
<gene>
    <name evidence="16" type="ORF">NRB56_03540</name>
</gene>
<feature type="transmembrane region" description="Helical" evidence="15">
    <location>
        <begin position="235"/>
        <end position="254"/>
    </location>
</feature>
<evidence type="ECO:0000256" key="7">
    <source>
        <dbReference type="ARBA" id="ARBA00022833"/>
    </source>
</evidence>
<dbReference type="GO" id="GO:0010043">
    <property type="term" value="P:response to zinc ion"/>
    <property type="evidence" value="ECO:0007669"/>
    <property type="project" value="TreeGrafter"/>
</dbReference>
<feature type="transmembrane region" description="Helical" evidence="15">
    <location>
        <begin position="114"/>
        <end position="138"/>
    </location>
</feature>
<feature type="transmembrane region" description="Helical" evidence="15">
    <location>
        <begin position="190"/>
        <end position="223"/>
    </location>
</feature>
<dbReference type="EMBL" id="WEGI01000001">
    <property type="protein sequence ID" value="MQY24801.1"/>
    <property type="molecule type" value="Genomic_DNA"/>
</dbReference>
<evidence type="ECO:0000256" key="13">
    <source>
        <dbReference type="RuleBase" id="RU003943"/>
    </source>
</evidence>
<dbReference type="InterPro" id="IPR037294">
    <property type="entry name" value="ABC_BtuC-like"/>
</dbReference>
<dbReference type="Gene3D" id="1.10.3470.10">
    <property type="entry name" value="ABC transporter involved in vitamin B12 uptake, BtuC"/>
    <property type="match status" value="1"/>
</dbReference>
<evidence type="ECO:0000256" key="8">
    <source>
        <dbReference type="ARBA" id="ARBA00022906"/>
    </source>
</evidence>
<feature type="region of interest" description="Disordered" evidence="14">
    <location>
        <begin position="283"/>
        <end position="385"/>
    </location>
</feature>
<feature type="transmembrane region" description="Helical" evidence="15">
    <location>
        <begin position="150"/>
        <end position="170"/>
    </location>
</feature>
<keyword evidence="11 15" id="KW-0472">Membrane</keyword>
<evidence type="ECO:0000256" key="5">
    <source>
        <dbReference type="ARBA" id="ARBA00022475"/>
    </source>
</evidence>
<feature type="transmembrane region" description="Helical" evidence="15">
    <location>
        <begin position="21"/>
        <end position="44"/>
    </location>
</feature>
<evidence type="ECO:0000256" key="3">
    <source>
        <dbReference type="ARBA" id="ARBA00008034"/>
    </source>
</evidence>
<dbReference type="Pfam" id="PF00950">
    <property type="entry name" value="ABC-3"/>
    <property type="match status" value="1"/>
</dbReference>
<accession>A0A7K0DGY8</accession>
<dbReference type="GO" id="GO:0043190">
    <property type="term" value="C:ATP-binding cassette (ABC) transporter complex"/>
    <property type="evidence" value="ECO:0007669"/>
    <property type="project" value="InterPro"/>
</dbReference>
<dbReference type="SUPFAM" id="SSF81345">
    <property type="entry name" value="ABC transporter involved in vitamin B12 uptake, BtuC"/>
    <property type="match status" value="1"/>
</dbReference>
<keyword evidence="6 13" id="KW-0812">Transmembrane</keyword>
<feature type="transmembrane region" description="Helical" evidence="15">
    <location>
        <begin position="76"/>
        <end position="94"/>
    </location>
</feature>
<dbReference type="GO" id="GO:0006829">
    <property type="term" value="P:zinc ion transport"/>
    <property type="evidence" value="ECO:0007669"/>
    <property type="project" value="UniProtKB-KW"/>
</dbReference>
<keyword evidence="7" id="KW-0862">Zinc</keyword>
<keyword evidence="8" id="KW-0864">Zinc transport</keyword>
<comment type="similarity">
    <text evidence="3 13">Belongs to the ABC-3 integral membrane protein family.</text>
</comment>
<keyword evidence="5" id="KW-1003">Cell membrane</keyword>
<feature type="compositionally biased region" description="Low complexity" evidence="14">
    <location>
        <begin position="325"/>
        <end position="336"/>
    </location>
</feature>
<keyword evidence="10" id="KW-0406">Ion transport</keyword>
<evidence type="ECO:0000256" key="14">
    <source>
        <dbReference type="SAM" id="MobiDB-lite"/>
    </source>
</evidence>
<keyword evidence="9 15" id="KW-1133">Transmembrane helix</keyword>
<comment type="caution">
    <text evidence="16">The sequence shown here is derived from an EMBL/GenBank/DDBJ whole genome shotgun (WGS) entry which is preliminary data.</text>
</comment>
<organism evidence="16 17">
    <name type="scientific">Nocardia aurantia</name>
    <dbReference type="NCBI Taxonomy" id="2585199"/>
    <lineage>
        <taxon>Bacteria</taxon>
        <taxon>Bacillati</taxon>
        <taxon>Actinomycetota</taxon>
        <taxon>Actinomycetes</taxon>
        <taxon>Mycobacteriales</taxon>
        <taxon>Nocardiaceae</taxon>
        <taxon>Nocardia</taxon>
    </lineage>
</organism>
<evidence type="ECO:0000256" key="10">
    <source>
        <dbReference type="ARBA" id="ARBA00023065"/>
    </source>
</evidence>
<evidence type="ECO:0000256" key="4">
    <source>
        <dbReference type="ARBA" id="ARBA00022448"/>
    </source>
</evidence>
<keyword evidence="17" id="KW-1185">Reference proteome</keyword>
<dbReference type="AlphaFoldDB" id="A0A7K0DGY8"/>
<dbReference type="PANTHER" id="PTHR30477:SF23">
    <property type="entry name" value="HIGH-AFFINITY ZINC UPTAKE SYSTEM MEMBRANE PROTEIN ZNUB"/>
    <property type="match status" value="1"/>
</dbReference>
<dbReference type="InterPro" id="IPR001626">
    <property type="entry name" value="ABC_TroCD"/>
</dbReference>